<protein>
    <submittedName>
        <fullName evidence="3">Treacle protein-like</fullName>
    </submittedName>
</protein>
<feature type="compositionally biased region" description="Acidic residues" evidence="1">
    <location>
        <begin position="202"/>
        <end position="218"/>
    </location>
</feature>
<gene>
    <name evidence="3" type="primary">LOC103706736</name>
</gene>
<dbReference type="PANTHER" id="PTHR33448">
    <property type="entry name" value="CHLOROPLAST PROTEIN HCF243-RELATED"/>
    <property type="match status" value="1"/>
</dbReference>
<dbReference type="RefSeq" id="XP_017698178.2">
    <property type="nucleotide sequence ID" value="XM_017842689.2"/>
</dbReference>
<feature type="region of interest" description="Disordered" evidence="1">
    <location>
        <begin position="174"/>
        <end position="365"/>
    </location>
</feature>
<feature type="compositionally biased region" description="Low complexity" evidence="1">
    <location>
        <begin position="1"/>
        <end position="16"/>
    </location>
</feature>
<reference evidence="3" key="2">
    <citation type="submission" date="2025-08" db="UniProtKB">
        <authorList>
            <consortium name="RefSeq"/>
        </authorList>
    </citation>
    <scope>IDENTIFICATION</scope>
    <source>
        <tissue evidence="3">Young leaves</tissue>
    </source>
</reference>
<dbReference type="AlphaFoldDB" id="A0A8B7MUP8"/>
<proteinExistence type="predicted"/>
<feature type="compositionally biased region" description="Basic and acidic residues" evidence="1">
    <location>
        <begin position="312"/>
        <end position="322"/>
    </location>
</feature>
<dbReference type="Proteomes" id="UP000228380">
    <property type="component" value="Chromosome 13"/>
</dbReference>
<feature type="compositionally biased region" description="Gly residues" evidence="1">
    <location>
        <begin position="179"/>
        <end position="193"/>
    </location>
</feature>
<organism evidence="2 3">
    <name type="scientific">Phoenix dactylifera</name>
    <name type="common">Date palm</name>
    <dbReference type="NCBI Taxonomy" id="42345"/>
    <lineage>
        <taxon>Eukaryota</taxon>
        <taxon>Viridiplantae</taxon>
        <taxon>Streptophyta</taxon>
        <taxon>Embryophyta</taxon>
        <taxon>Tracheophyta</taxon>
        <taxon>Spermatophyta</taxon>
        <taxon>Magnoliopsida</taxon>
        <taxon>Liliopsida</taxon>
        <taxon>Arecaceae</taxon>
        <taxon>Coryphoideae</taxon>
        <taxon>Phoeniceae</taxon>
        <taxon>Phoenix</taxon>
    </lineage>
</organism>
<dbReference type="PANTHER" id="PTHR33448:SF10">
    <property type="entry name" value="PROTAMINE P1 FAMILY PROTEIN"/>
    <property type="match status" value="1"/>
</dbReference>
<feature type="compositionally biased region" description="Basic and acidic residues" evidence="1">
    <location>
        <begin position="271"/>
        <end position="281"/>
    </location>
</feature>
<dbReference type="OrthoDB" id="785861at2759"/>
<accession>A0A8B7MUP8</accession>
<sequence>MMKSAAAGKGMMVGSSPGRAEKLPAPGLARLLGGGGRSRGRSGVARTSPMFGTRSRSVGRQAGAEARAGEEGEPSSPKVTCIGQVRIRNKNKKKSDTRTFKSRERLPTAAKRCPCPQRSLLCCVFVCRQKGSGGQPWWSLWWRQRWSSLRSGKSGRYQQRKSKIERNEVDLMKPPIEMVGGGGGGGGGRGGGYFESDREGYRDDDEDEEEMENEEEEETRVFVSSATTTPPKNALLLMRCRSAPHNRSSSLAANRFPVSPLPPSESGSSPVEKEAGKKIEEREEEEEEGGRSSNGSSRDGEEGSRPLVLTRCKSEPARKVAVRDASYCFRANNDGGGGGDDGGGRQRRLALVHEERPPPPLSPPR</sequence>
<dbReference type="KEGG" id="pda:103706736"/>
<feature type="region of interest" description="Disordered" evidence="1">
    <location>
        <begin position="1"/>
        <end position="78"/>
    </location>
</feature>
<name>A0A8B7MUP8_PHODC</name>
<feature type="compositionally biased region" description="Polar residues" evidence="1">
    <location>
        <begin position="222"/>
        <end position="231"/>
    </location>
</feature>
<evidence type="ECO:0000256" key="1">
    <source>
        <dbReference type="SAM" id="MobiDB-lite"/>
    </source>
</evidence>
<keyword evidence="2" id="KW-1185">Reference proteome</keyword>
<evidence type="ECO:0000313" key="3">
    <source>
        <dbReference type="RefSeq" id="XP_017698178.2"/>
    </source>
</evidence>
<evidence type="ECO:0000313" key="2">
    <source>
        <dbReference type="Proteomes" id="UP000228380"/>
    </source>
</evidence>
<dbReference type="GeneID" id="103706736"/>
<reference evidence="2" key="1">
    <citation type="journal article" date="2019" name="Nat. Commun.">
        <title>Genome-wide association mapping of date palm fruit traits.</title>
        <authorList>
            <person name="Hazzouri K.M."/>
            <person name="Gros-Balthazard M."/>
            <person name="Flowers J.M."/>
            <person name="Copetti D."/>
            <person name="Lemansour A."/>
            <person name="Lebrun M."/>
            <person name="Masmoudi K."/>
            <person name="Ferrand S."/>
            <person name="Dhar M.I."/>
            <person name="Fresquez Z.A."/>
            <person name="Rosas U."/>
            <person name="Zhang J."/>
            <person name="Talag J."/>
            <person name="Lee S."/>
            <person name="Kudrna D."/>
            <person name="Powell R.F."/>
            <person name="Leitch I.J."/>
            <person name="Krueger R.R."/>
            <person name="Wing R.A."/>
            <person name="Amiri K.M.A."/>
            <person name="Purugganan M.D."/>
        </authorList>
    </citation>
    <scope>NUCLEOTIDE SEQUENCE [LARGE SCALE GENOMIC DNA]</scope>
    <source>
        <strain evidence="2">cv. Khalas</strain>
    </source>
</reference>